<reference evidence="1" key="1">
    <citation type="submission" date="2021-06" db="EMBL/GenBank/DDBJ databases">
        <title>Parelaphostrongylus tenuis whole genome reference sequence.</title>
        <authorList>
            <person name="Garwood T.J."/>
            <person name="Larsen P.A."/>
            <person name="Fountain-Jones N.M."/>
            <person name="Garbe J.R."/>
            <person name="Macchietto M.G."/>
            <person name="Kania S.A."/>
            <person name="Gerhold R.W."/>
            <person name="Richards J.E."/>
            <person name="Wolf T.M."/>
        </authorList>
    </citation>
    <scope>NUCLEOTIDE SEQUENCE</scope>
    <source>
        <strain evidence="1">MNPRO001-30</strain>
        <tissue evidence="1">Meninges</tissue>
    </source>
</reference>
<accession>A0AAD5R0E1</accession>
<dbReference type="Proteomes" id="UP001196413">
    <property type="component" value="Unassembled WGS sequence"/>
</dbReference>
<dbReference type="AlphaFoldDB" id="A0AAD5R0E1"/>
<protein>
    <submittedName>
        <fullName evidence="1">Uncharacterized protein</fullName>
    </submittedName>
</protein>
<keyword evidence="2" id="KW-1185">Reference proteome</keyword>
<sequence>MQVPVLDAFVNDIVSNEKLYFLSRDEVTIEHLLKKIVISEQDQYGGLTVYSLGDSGNTFDTMKNLFNARHDESRCSVVYTFLSALFVFSKLKTLYSADFRAHMLLYRALNILESVRICNEEKENFK</sequence>
<dbReference type="EMBL" id="JAHQIW010005848">
    <property type="protein sequence ID" value="KAJ1367315.1"/>
    <property type="molecule type" value="Genomic_DNA"/>
</dbReference>
<evidence type="ECO:0000313" key="1">
    <source>
        <dbReference type="EMBL" id="KAJ1367315.1"/>
    </source>
</evidence>
<organism evidence="1 2">
    <name type="scientific">Parelaphostrongylus tenuis</name>
    <name type="common">Meningeal worm</name>
    <dbReference type="NCBI Taxonomy" id="148309"/>
    <lineage>
        <taxon>Eukaryota</taxon>
        <taxon>Metazoa</taxon>
        <taxon>Ecdysozoa</taxon>
        <taxon>Nematoda</taxon>
        <taxon>Chromadorea</taxon>
        <taxon>Rhabditida</taxon>
        <taxon>Rhabditina</taxon>
        <taxon>Rhabditomorpha</taxon>
        <taxon>Strongyloidea</taxon>
        <taxon>Metastrongylidae</taxon>
        <taxon>Parelaphostrongylus</taxon>
    </lineage>
</organism>
<comment type="caution">
    <text evidence="1">The sequence shown here is derived from an EMBL/GenBank/DDBJ whole genome shotgun (WGS) entry which is preliminary data.</text>
</comment>
<name>A0AAD5R0E1_PARTN</name>
<evidence type="ECO:0000313" key="2">
    <source>
        <dbReference type="Proteomes" id="UP001196413"/>
    </source>
</evidence>
<gene>
    <name evidence="1" type="ORF">KIN20_028208</name>
</gene>
<proteinExistence type="predicted"/>